<organism evidence="3 4">
    <name type="scientific">Actinoplanes digitatis</name>
    <dbReference type="NCBI Taxonomy" id="1868"/>
    <lineage>
        <taxon>Bacteria</taxon>
        <taxon>Bacillati</taxon>
        <taxon>Actinomycetota</taxon>
        <taxon>Actinomycetes</taxon>
        <taxon>Micromonosporales</taxon>
        <taxon>Micromonosporaceae</taxon>
        <taxon>Actinoplanes</taxon>
    </lineage>
</organism>
<feature type="compositionally biased region" description="Polar residues" evidence="1">
    <location>
        <begin position="1"/>
        <end position="13"/>
    </location>
</feature>
<dbReference type="EMBL" id="JACHNH010000001">
    <property type="protein sequence ID" value="MBB4762576.1"/>
    <property type="molecule type" value="Genomic_DNA"/>
</dbReference>
<comment type="caution">
    <text evidence="3">The sequence shown here is derived from an EMBL/GenBank/DDBJ whole genome shotgun (WGS) entry which is preliminary data.</text>
</comment>
<reference evidence="3 4" key="1">
    <citation type="submission" date="2020-08" db="EMBL/GenBank/DDBJ databases">
        <title>Sequencing the genomes of 1000 actinobacteria strains.</title>
        <authorList>
            <person name="Klenk H.-P."/>
        </authorList>
    </citation>
    <scope>NUCLEOTIDE SEQUENCE [LARGE SCALE GENOMIC DNA]</scope>
    <source>
        <strain evidence="3 4">DSM 43149</strain>
    </source>
</reference>
<name>A0A7W7MPW5_9ACTN</name>
<evidence type="ECO:0000313" key="4">
    <source>
        <dbReference type="Proteomes" id="UP000578112"/>
    </source>
</evidence>
<gene>
    <name evidence="3" type="ORF">BJ971_003132</name>
</gene>
<proteinExistence type="predicted"/>
<accession>A0A7W7MPW5</accession>
<keyword evidence="4" id="KW-1185">Reference proteome</keyword>
<evidence type="ECO:0000256" key="2">
    <source>
        <dbReference type="SAM" id="Phobius"/>
    </source>
</evidence>
<sequence length="638" mass="67613">MSEPASESSAQFESSGRRRSAGGGDDLSLTEHESRVREAFGSGEHTVFTAAEPVRGSVLAALLLEAPGGSRGLWVTGATVTGTLGLEFAEVAHAIRLESCDFEQPPQLSWSNLRFVSFTGSRLPGLHASAAVVGGDLSLRGCAVDGEIKLYGAKIAGSLRMAGIRVNNPAGPAVMADHSTVGGDFSGNDGEFDGPVHLYHARCAGGVEFDDARITAPGRIALAADNVLVDSAFFARRCHVEGEIRLRHARISNALVLTGSTLRNPGAVAVRLDRATIDGGLFLGRGLSVHGEVRAVSARIGRTLSLTDAGFEAPGAVALRLDAVVVDGVLDGGEGLRVLGELRMEDATVHGPIRLRGADLYNPDGVALNAIGVRADSTFHCCDGFYAGGTVRLDNAVVASKLCFDDAALSAAGGTALTCWRAQAAELTLRWARPPDGRVDLRHARVGELRDDPDTWPERLDLNGLTYEILEPQLGAARRVDWLARDPDSHHRQPYEQLAAVLRGQGRGDQARLLLLARQRRDTARGSGFTRAWGLLQDATVGYGYRPQRAAALFAALLVVGTVVFGLHPPAAAEPPKAPPFNALVYTLDLLLPIVDFGQQNAFVPRGAYQWISYVFIAAGLVLATTIAAGLSRSLRRT</sequence>
<dbReference type="AlphaFoldDB" id="A0A7W7MPW5"/>
<protein>
    <recommendedName>
        <fullName evidence="5">Membrane-associated oxidoreductase</fullName>
    </recommendedName>
</protein>
<keyword evidence="2" id="KW-0472">Membrane</keyword>
<keyword evidence="2" id="KW-1133">Transmembrane helix</keyword>
<feature type="transmembrane region" description="Helical" evidence="2">
    <location>
        <begin position="611"/>
        <end position="631"/>
    </location>
</feature>
<dbReference type="Proteomes" id="UP000578112">
    <property type="component" value="Unassembled WGS sequence"/>
</dbReference>
<evidence type="ECO:0000313" key="3">
    <source>
        <dbReference type="EMBL" id="MBB4762576.1"/>
    </source>
</evidence>
<evidence type="ECO:0008006" key="5">
    <source>
        <dbReference type="Google" id="ProtNLM"/>
    </source>
</evidence>
<feature type="region of interest" description="Disordered" evidence="1">
    <location>
        <begin position="1"/>
        <end position="29"/>
    </location>
</feature>
<evidence type="ECO:0000256" key="1">
    <source>
        <dbReference type="SAM" id="MobiDB-lite"/>
    </source>
</evidence>
<dbReference type="RefSeq" id="WP_184993776.1">
    <property type="nucleotide sequence ID" value="NZ_BOMK01000009.1"/>
</dbReference>
<keyword evidence="2" id="KW-0812">Transmembrane</keyword>